<dbReference type="RefSeq" id="WP_103680817.1">
    <property type="nucleotide sequence ID" value="NZ_LPWH01000112.1"/>
</dbReference>
<evidence type="ECO:0000313" key="3">
    <source>
        <dbReference type="EMBL" id="POQ98963.1"/>
    </source>
</evidence>
<dbReference type="AlphaFoldDB" id="A0A2S4JHH5"/>
<evidence type="ECO:0000313" key="4">
    <source>
        <dbReference type="Proteomes" id="UP000237350"/>
    </source>
</evidence>
<feature type="region of interest" description="Disordered" evidence="1">
    <location>
        <begin position="248"/>
        <end position="281"/>
    </location>
</feature>
<dbReference type="OrthoDB" id="9800454at2"/>
<feature type="domain" description="Methyltransferase" evidence="2">
    <location>
        <begin position="78"/>
        <end position="171"/>
    </location>
</feature>
<dbReference type="SUPFAM" id="SSF53335">
    <property type="entry name" value="S-adenosyl-L-methionine-dependent methyltransferases"/>
    <property type="match status" value="1"/>
</dbReference>
<dbReference type="EMBL" id="LPWH01000112">
    <property type="protein sequence ID" value="POQ98963.1"/>
    <property type="molecule type" value="Genomic_DNA"/>
</dbReference>
<feature type="compositionally biased region" description="Pro residues" evidence="1">
    <location>
        <begin position="272"/>
        <end position="281"/>
    </location>
</feature>
<comment type="caution">
    <text evidence="3">The sequence shown here is derived from an EMBL/GenBank/DDBJ whole genome shotgun (WGS) entry which is preliminary data.</text>
</comment>
<name>A0A2S4JHH5_9SPIO</name>
<evidence type="ECO:0000256" key="1">
    <source>
        <dbReference type="SAM" id="MobiDB-lite"/>
    </source>
</evidence>
<accession>A0A2S4JHH5</accession>
<dbReference type="Pfam" id="PF13649">
    <property type="entry name" value="Methyltransf_25"/>
    <property type="match status" value="1"/>
</dbReference>
<dbReference type="Proteomes" id="UP000237350">
    <property type="component" value="Unassembled WGS sequence"/>
</dbReference>
<dbReference type="InterPro" id="IPR029063">
    <property type="entry name" value="SAM-dependent_MTases_sf"/>
</dbReference>
<gene>
    <name evidence="3" type="ORF">AU468_11260</name>
</gene>
<dbReference type="Gene3D" id="3.40.50.150">
    <property type="entry name" value="Vaccinia Virus protein VP39"/>
    <property type="match status" value="1"/>
</dbReference>
<sequence>MTPAGQWYPAIQWYPARRSQARELMDDTLSDPVLLQRTLDQFSLINRLFSRMRGLVRRCILEDIVARGTGPTGETISVLDVGAGACDIPLWLLAEARTRGIALEITCLDHDPRVVDYARRKTSREPAITVREGSALEIEGPFDYIMANHLLHHLTEPEIDRFLERSFRACRRRLLLNDLLRSYWSLAGFSLFATLFLHRSFARTDGALSIRRGFRPQELQRLIDRSPWAGAGLGTMLPGRICLAADKPSPEAIPRTRAVPGQRQDPSAGEPGDPPPPRAPQ</sequence>
<organism evidence="3 4">
    <name type="scientific">Alkalispirochaeta sphaeroplastigenens</name>
    <dbReference type="NCBI Taxonomy" id="1187066"/>
    <lineage>
        <taxon>Bacteria</taxon>
        <taxon>Pseudomonadati</taxon>
        <taxon>Spirochaetota</taxon>
        <taxon>Spirochaetia</taxon>
        <taxon>Spirochaetales</taxon>
        <taxon>Spirochaetaceae</taxon>
        <taxon>Alkalispirochaeta</taxon>
    </lineage>
</organism>
<dbReference type="CDD" id="cd02440">
    <property type="entry name" value="AdoMet_MTases"/>
    <property type="match status" value="1"/>
</dbReference>
<proteinExistence type="predicted"/>
<reference evidence="4" key="1">
    <citation type="submission" date="2015-12" db="EMBL/GenBank/DDBJ databases">
        <authorList>
            <person name="Lodha T.D."/>
            <person name="Chintalapati S."/>
            <person name="Chintalapati V.R."/>
            <person name="Sravanthi T."/>
        </authorList>
    </citation>
    <scope>NUCLEOTIDE SEQUENCE [LARGE SCALE GENOMIC DNA]</scope>
    <source>
        <strain evidence="4">JC133</strain>
    </source>
</reference>
<evidence type="ECO:0000259" key="2">
    <source>
        <dbReference type="Pfam" id="PF13649"/>
    </source>
</evidence>
<dbReference type="InterPro" id="IPR041698">
    <property type="entry name" value="Methyltransf_25"/>
</dbReference>
<protein>
    <recommendedName>
        <fullName evidence="2">Methyltransferase domain-containing protein</fullName>
    </recommendedName>
</protein>
<keyword evidence="4" id="KW-1185">Reference proteome</keyword>